<dbReference type="GO" id="GO:0003677">
    <property type="term" value="F:DNA binding"/>
    <property type="evidence" value="ECO:0007669"/>
    <property type="project" value="UniProtKB-KW"/>
</dbReference>
<keyword evidence="3" id="KW-0804">Transcription</keyword>
<feature type="domain" description="HTH luxR-type" evidence="5">
    <location>
        <begin position="813"/>
        <end position="877"/>
    </location>
</feature>
<dbReference type="PROSITE" id="PS00622">
    <property type="entry name" value="HTH_LUXR_1"/>
    <property type="match status" value="1"/>
</dbReference>
<dbReference type="CDD" id="cd06170">
    <property type="entry name" value="LuxR_C_like"/>
    <property type="match status" value="1"/>
</dbReference>
<dbReference type="RefSeq" id="WP_194290027.1">
    <property type="nucleotide sequence ID" value="NZ_WEGK01000013.1"/>
</dbReference>
<keyword evidence="1" id="KW-0805">Transcription regulation</keyword>
<sequence>MQNCQSRSEVTDRSPRWSAEQHAALSESLRRARDGQPTVLLIEGGPGSGKTTFLRRVVAEAQGFHLLQLQPDDDRPQPFSVLHEWGVPDTAVDPGPTVAQGAKLLRDRIEQTRSDAPVLLVVDDTELLDTESSDMIARLVERTFSDRLLVVVATHSLTFPTLEPWKRLKLDTDRTIHLELSGLSESAFSDLLTRAWPDADPALCTRLWRYTSGNPLYLQHLLHDFTLDEIRDTDEPPAPAGLIHCFLELLDRLDTTATSLLAAAIVLGDRWTALPTVAALAELEDPAGALESLRLLGVIDSRGTPDRLEIRITNGIIRAVGTTAIQPAQRQALHRRAAALTDAPIDALRHRYLGSDGPDDDLADELAATSWALHLSRDYRQASLTGMWSSRVSSNPVVRERRYLDALFDLILARELDAVDRHLARLDEVHDEARRKLVEAFLLAKRWRGLRSAAVILSIPAPLIDATDPCTRLRLYLLDAWLQVTIIGSVERAQRSLELADELDPMSDPCLTEYYYIASAVVQHHGVRGPRPREGGIDLDGVWIGVVAASTGLPDVAVRQLEPYAAQLDDDLLMMTMRDGEFHAMLGYAYWLRGDWSRARERIDAALAFGSVHPMVRAVAVLADVAAGNPDTMAQHRATARAALWEYPATPAIAMAVTSEFLSLRLTGQPTDRYLETLNKDFGPLIWYHAEPEMWQLTQGMINAAAGRPEEVRKLAASLADAPEHIVWRAGASAWLRGLAAECDGDPQQAARHLNEARAHGMAELRVHRVLLAADLARVRRTLGDEAGAAEAQRESDALLAGIEGAGYLITPTVDPLAQLSDREREVANLLTQGLSYAQIATELCVSRSTVGFHLSNIYAKTETSSRHQLTDLVRNG</sequence>
<reference evidence="6 7" key="1">
    <citation type="submission" date="2019-10" db="EMBL/GenBank/DDBJ databases">
        <title>Nocardia macrotermitis sp. nov. and Nocardia aurantia sp. nov., isolated from the gut of fungus growing-termite Macrotermes natalensis.</title>
        <authorList>
            <person name="Benndorf R."/>
            <person name="Schwitalla J."/>
            <person name="Martin K."/>
            <person name="De Beer W."/>
            <person name="Kaster A.-K."/>
            <person name="Vollmers J."/>
            <person name="Poulsen M."/>
            <person name="Beemelmanns C."/>
        </authorList>
    </citation>
    <scope>NUCLEOTIDE SEQUENCE [LARGE SCALE GENOMIC DNA]</scope>
    <source>
        <strain evidence="6 7">RB20</strain>
    </source>
</reference>
<dbReference type="InterPro" id="IPR016032">
    <property type="entry name" value="Sig_transdc_resp-reg_C-effctor"/>
</dbReference>
<dbReference type="PANTHER" id="PTHR44688">
    <property type="entry name" value="DNA-BINDING TRANSCRIPTIONAL ACTIVATOR DEVR_DOSR"/>
    <property type="match status" value="1"/>
</dbReference>
<dbReference type="PROSITE" id="PS50043">
    <property type="entry name" value="HTH_LUXR_2"/>
    <property type="match status" value="1"/>
</dbReference>
<dbReference type="InterPro" id="IPR036388">
    <property type="entry name" value="WH-like_DNA-bd_sf"/>
</dbReference>
<name>A0A7K0D9U6_9NOCA</name>
<keyword evidence="7" id="KW-1185">Reference proteome</keyword>
<proteinExistence type="predicted"/>
<evidence type="ECO:0000256" key="2">
    <source>
        <dbReference type="ARBA" id="ARBA00023125"/>
    </source>
</evidence>
<dbReference type="Gene3D" id="3.40.50.300">
    <property type="entry name" value="P-loop containing nucleotide triphosphate hydrolases"/>
    <property type="match status" value="1"/>
</dbReference>
<dbReference type="InterPro" id="IPR000792">
    <property type="entry name" value="Tscrpt_reg_LuxR_C"/>
</dbReference>
<dbReference type="PRINTS" id="PR00038">
    <property type="entry name" value="HTHLUXR"/>
</dbReference>
<dbReference type="Gene3D" id="1.10.10.10">
    <property type="entry name" value="Winged helix-like DNA-binding domain superfamily/Winged helix DNA-binding domain"/>
    <property type="match status" value="1"/>
</dbReference>
<organism evidence="6 7">
    <name type="scientific">Nocardia macrotermitis</name>
    <dbReference type="NCBI Taxonomy" id="2585198"/>
    <lineage>
        <taxon>Bacteria</taxon>
        <taxon>Bacillati</taxon>
        <taxon>Actinomycetota</taxon>
        <taxon>Actinomycetes</taxon>
        <taxon>Mycobacteriales</taxon>
        <taxon>Nocardiaceae</taxon>
        <taxon>Nocardia</taxon>
    </lineage>
</organism>
<dbReference type="GO" id="GO:0006355">
    <property type="term" value="P:regulation of DNA-templated transcription"/>
    <property type="evidence" value="ECO:0007669"/>
    <property type="project" value="InterPro"/>
</dbReference>
<dbReference type="InterPro" id="IPR041664">
    <property type="entry name" value="AAA_16"/>
</dbReference>
<evidence type="ECO:0000256" key="3">
    <source>
        <dbReference type="ARBA" id="ARBA00023163"/>
    </source>
</evidence>
<keyword evidence="2" id="KW-0238">DNA-binding</keyword>
<evidence type="ECO:0000313" key="7">
    <source>
        <dbReference type="Proteomes" id="UP000438448"/>
    </source>
</evidence>
<dbReference type="InterPro" id="IPR027417">
    <property type="entry name" value="P-loop_NTPase"/>
</dbReference>
<evidence type="ECO:0000313" key="6">
    <source>
        <dbReference type="EMBL" id="MQY22468.1"/>
    </source>
</evidence>
<dbReference type="SUPFAM" id="SSF52540">
    <property type="entry name" value="P-loop containing nucleoside triphosphate hydrolases"/>
    <property type="match status" value="1"/>
</dbReference>
<dbReference type="SMART" id="SM00421">
    <property type="entry name" value="HTH_LUXR"/>
    <property type="match status" value="1"/>
</dbReference>
<dbReference type="InterPro" id="IPR003593">
    <property type="entry name" value="AAA+_ATPase"/>
</dbReference>
<dbReference type="AlphaFoldDB" id="A0A7K0D9U6"/>
<evidence type="ECO:0000256" key="4">
    <source>
        <dbReference type="SAM" id="MobiDB-lite"/>
    </source>
</evidence>
<dbReference type="Pfam" id="PF13191">
    <property type="entry name" value="AAA_16"/>
    <property type="match status" value="1"/>
</dbReference>
<evidence type="ECO:0000259" key="5">
    <source>
        <dbReference type="PROSITE" id="PS50043"/>
    </source>
</evidence>
<comment type="caution">
    <text evidence="6">The sequence shown here is derived from an EMBL/GenBank/DDBJ whole genome shotgun (WGS) entry which is preliminary data.</text>
</comment>
<dbReference type="Pfam" id="PF00196">
    <property type="entry name" value="GerE"/>
    <property type="match status" value="1"/>
</dbReference>
<dbReference type="EMBL" id="WEGK01000013">
    <property type="protein sequence ID" value="MQY22468.1"/>
    <property type="molecule type" value="Genomic_DNA"/>
</dbReference>
<dbReference type="Proteomes" id="UP000438448">
    <property type="component" value="Unassembled WGS sequence"/>
</dbReference>
<dbReference type="PANTHER" id="PTHR44688:SF16">
    <property type="entry name" value="DNA-BINDING TRANSCRIPTIONAL ACTIVATOR DEVR_DOSR"/>
    <property type="match status" value="1"/>
</dbReference>
<feature type="region of interest" description="Disordered" evidence="4">
    <location>
        <begin position="1"/>
        <end position="31"/>
    </location>
</feature>
<dbReference type="SMART" id="SM00382">
    <property type="entry name" value="AAA"/>
    <property type="match status" value="1"/>
</dbReference>
<evidence type="ECO:0000256" key="1">
    <source>
        <dbReference type="ARBA" id="ARBA00023015"/>
    </source>
</evidence>
<gene>
    <name evidence="6" type="ORF">NRB20_55860</name>
</gene>
<protein>
    <recommendedName>
        <fullName evidence="5">HTH luxR-type domain-containing protein</fullName>
    </recommendedName>
</protein>
<accession>A0A7K0D9U6</accession>
<dbReference type="SUPFAM" id="SSF46894">
    <property type="entry name" value="C-terminal effector domain of the bipartite response regulators"/>
    <property type="match status" value="1"/>
</dbReference>